<evidence type="ECO:0000256" key="3">
    <source>
        <dbReference type="ARBA" id="ARBA00022642"/>
    </source>
</evidence>
<dbReference type="SUPFAM" id="SSF52374">
    <property type="entry name" value="Nucleotidylyl transferase"/>
    <property type="match status" value="1"/>
</dbReference>
<evidence type="ECO:0000256" key="4">
    <source>
        <dbReference type="ARBA" id="ARBA00022679"/>
    </source>
</evidence>
<dbReference type="InterPro" id="IPR005248">
    <property type="entry name" value="NadD/NMNAT"/>
</dbReference>
<dbReference type="PANTHER" id="PTHR39321">
    <property type="entry name" value="NICOTINATE-NUCLEOTIDE ADENYLYLTRANSFERASE-RELATED"/>
    <property type="match status" value="1"/>
</dbReference>
<evidence type="ECO:0000256" key="6">
    <source>
        <dbReference type="ARBA" id="ARBA00022741"/>
    </source>
</evidence>
<evidence type="ECO:0000256" key="9">
    <source>
        <dbReference type="ARBA" id="ARBA00048721"/>
    </source>
</evidence>
<evidence type="ECO:0000256" key="1">
    <source>
        <dbReference type="ARBA" id="ARBA00002324"/>
    </source>
</evidence>
<keyword evidence="4 10" id="KW-0808">Transferase</keyword>
<dbReference type="CDD" id="cd02165">
    <property type="entry name" value="NMNAT"/>
    <property type="match status" value="1"/>
</dbReference>
<dbReference type="RefSeq" id="WP_133442688.1">
    <property type="nucleotide sequence ID" value="NZ_SCWB01000001.1"/>
</dbReference>
<keyword evidence="3 10" id="KW-0662">Pyridine nucleotide biosynthesis</keyword>
<gene>
    <name evidence="10 12" type="primary">nadD</name>
    <name evidence="12" type="ORF">ERX29_00335</name>
</gene>
<dbReference type="Proteomes" id="UP000294802">
    <property type="component" value="Unassembled WGS sequence"/>
</dbReference>
<evidence type="ECO:0000313" key="13">
    <source>
        <dbReference type="Proteomes" id="UP000294802"/>
    </source>
</evidence>
<evidence type="ECO:0000259" key="11">
    <source>
        <dbReference type="Pfam" id="PF01467"/>
    </source>
</evidence>
<reference evidence="12 13" key="1">
    <citation type="submission" date="2019-01" db="EMBL/GenBank/DDBJ databases">
        <title>Draft genome sequences of the type strains of six Macrococcus species.</title>
        <authorList>
            <person name="Mazhar S."/>
            <person name="Altermann E."/>
            <person name="Hill C."/>
            <person name="Mcauliffe O."/>
        </authorList>
    </citation>
    <scope>NUCLEOTIDE SEQUENCE [LARGE SCALE GENOMIC DNA]</scope>
    <source>
        <strain evidence="12 13">CCM4815</strain>
    </source>
</reference>
<evidence type="ECO:0000256" key="2">
    <source>
        <dbReference type="ARBA" id="ARBA00005019"/>
    </source>
</evidence>
<dbReference type="UniPathway" id="UPA00253">
    <property type="reaction ID" value="UER00332"/>
</dbReference>
<keyword evidence="13" id="KW-1185">Reference proteome</keyword>
<dbReference type="EMBL" id="SCWB01000001">
    <property type="protein sequence ID" value="TDM13084.1"/>
    <property type="molecule type" value="Genomic_DNA"/>
</dbReference>
<dbReference type="HAMAP" id="MF_00244">
    <property type="entry name" value="NaMN_adenylyltr"/>
    <property type="match status" value="1"/>
</dbReference>
<dbReference type="Gene3D" id="3.40.50.620">
    <property type="entry name" value="HUPs"/>
    <property type="match status" value="1"/>
</dbReference>
<dbReference type="Pfam" id="PF01467">
    <property type="entry name" value="CTP_transf_like"/>
    <property type="match status" value="1"/>
</dbReference>
<evidence type="ECO:0000256" key="8">
    <source>
        <dbReference type="ARBA" id="ARBA00023027"/>
    </source>
</evidence>
<dbReference type="InterPro" id="IPR014729">
    <property type="entry name" value="Rossmann-like_a/b/a_fold"/>
</dbReference>
<proteinExistence type="inferred from homology"/>
<dbReference type="PANTHER" id="PTHR39321:SF3">
    <property type="entry name" value="PHOSPHOPANTETHEINE ADENYLYLTRANSFERASE"/>
    <property type="match status" value="1"/>
</dbReference>
<comment type="caution">
    <text evidence="12">The sequence shown here is derived from an EMBL/GenBank/DDBJ whole genome shotgun (WGS) entry which is preliminary data.</text>
</comment>
<organism evidence="12 13">
    <name type="scientific">Macrococcus lamae</name>
    <dbReference type="NCBI Taxonomy" id="198484"/>
    <lineage>
        <taxon>Bacteria</taxon>
        <taxon>Bacillati</taxon>
        <taxon>Bacillota</taxon>
        <taxon>Bacilli</taxon>
        <taxon>Bacillales</taxon>
        <taxon>Staphylococcaceae</taxon>
        <taxon>Macrococcus</taxon>
    </lineage>
</organism>
<accession>A0A4R6BXJ0</accession>
<dbReference type="GO" id="GO:0005524">
    <property type="term" value="F:ATP binding"/>
    <property type="evidence" value="ECO:0007669"/>
    <property type="project" value="UniProtKB-KW"/>
</dbReference>
<dbReference type="NCBIfam" id="NF000840">
    <property type="entry name" value="PRK00071.1-3"/>
    <property type="match status" value="1"/>
</dbReference>
<dbReference type="AlphaFoldDB" id="A0A4R6BXJ0"/>
<dbReference type="NCBIfam" id="TIGR00125">
    <property type="entry name" value="cyt_tran_rel"/>
    <property type="match status" value="1"/>
</dbReference>
<dbReference type="NCBIfam" id="TIGR00482">
    <property type="entry name" value="nicotinate (nicotinamide) nucleotide adenylyltransferase"/>
    <property type="match status" value="1"/>
</dbReference>
<keyword evidence="7 10" id="KW-0067">ATP-binding</keyword>
<dbReference type="GO" id="GO:0004515">
    <property type="term" value="F:nicotinate-nucleotide adenylyltransferase activity"/>
    <property type="evidence" value="ECO:0007669"/>
    <property type="project" value="UniProtKB-UniRule"/>
</dbReference>
<dbReference type="OrthoDB" id="5295945at2"/>
<feature type="domain" description="Cytidyltransferase-like" evidence="11">
    <location>
        <begin position="4"/>
        <end position="158"/>
    </location>
</feature>
<dbReference type="InterPro" id="IPR004821">
    <property type="entry name" value="Cyt_trans-like"/>
</dbReference>
<dbReference type="GO" id="GO:0009435">
    <property type="term" value="P:NAD+ biosynthetic process"/>
    <property type="evidence" value="ECO:0007669"/>
    <property type="project" value="UniProtKB-UniRule"/>
</dbReference>
<keyword evidence="8 10" id="KW-0520">NAD</keyword>
<protein>
    <recommendedName>
        <fullName evidence="10">Probable nicotinate-nucleotide adenylyltransferase</fullName>
        <ecNumber evidence="10">2.7.7.18</ecNumber>
    </recommendedName>
    <alternativeName>
        <fullName evidence="10">Deamido-NAD(+) diphosphorylase</fullName>
    </alternativeName>
    <alternativeName>
        <fullName evidence="10">Deamido-NAD(+) pyrophosphorylase</fullName>
    </alternativeName>
    <alternativeName>
        <fullName evidence="10">Nicotinate mononucleotide adenylyltransferase</fullName>
        <shortName evidence="10">NaMN adenylyltransferase</shortName>
    </alternativeName>
</protein>
<keyword evidence="6 10" id="KW-0547">Nucleotide-binding</keyword>
<evidence type="ECO:0000256" key="5">
    <source>
        <dbReference type="ARBA" id="ARBA00022695"/>
    </source>
</evidence>
<comment type="similarity">
    <text evidence="10">Belongs to the NadD family.</text>
</comment>
<evidence type="ECO:0000313" key="12">
    <source>
        <dbReference type="EMBL" id="TDM13084.1"/>
    </source>
</evidence>
<keyword evidence="5 10" id="KW-0548">Nucleotidyltransferase</keyword>
<comment type="pathway">
    <text evidence="2 10">Cofactor biosynthesis; NAD(+) biosynthesis; deamido-NAD(+) from nicotinate D-ribonucleotide: step 1/1.</text>
</comment>
<evidence type="ECO:0000256" key="10">
    <source>
        <dbReference type="HAMAP-Rule" id="MF_00244"/>
    </source>
</evidence>
<dbReference type="EC" id="2.7.7.18" evidence="10"/>
<name>A0A4R6BXJ0_9STAP</name>
<comment type="catalytic activity">
    <reaction evidence="9 10">
        <text>nicotinate beta-D-ribonucleotide + ATP + H(+) = deamido-NAD(+) + diphosphate</text>
        <dbReference type="Rhea" id="RHEA:22860"/>
        <dbReference type="ChEBI" id="CHEBI:15378"/>
        <dbReference type="ChEBI" id="CHEBI:30616"/>
        <dbReference type="ChEBI" id="CHEBI:33019"/>
        <dbReference type="ChEBI" id="CHEBI:57502"/>
        <dbReference type="ChEBI" id="CHEBI:58437"/>
        <dbReference type="EC" id="2.7.7.18"/>
    </reaction>
</comment>
<evidence type="ECO:0000256" key="7">
    <source>
        <dbReference type="ARBA" id="ARBA00022840"/>
    </source>
</evidence>
<sequence>MIILYGGSFDPVHIGHMIVANEVYHSFQPERFIFIPARQSPLKQHRTLASDSQRVEMLKLAVTELGFGEVSTIEVNRSGESYTYDTVLELCQDDADIAVIIGTDQFEQLDRWHRIDELKKLCYFIIVNRETEFNVVSEPDVSFQIPRIDISSTEIRRRLKSGESVKFWLHENISTFIRKEHIYEKEKSN</sequence>
<comment type="function">
    <text evidence="1 10">Catalyzes the reversible adenylation of nicotinate mononucleotide (NaMN) to nicotinic acid adenine dinucleotide (NaAD).</text>
</comment>